<feature type="domain" description="Peptidase C1A papain C-terminal" evidence="11">
    <location>
        <begin position="113"/>
        <end position="355"/>
    </location>
</feature>
<dbReference type="RefSeq" id="XP_020436699.1">
    <property type="nucleotide sequence ID" value="XM_020572582.1"/>
</dbReference>
<evidence type="ECO:0000313" key="13">
    <source>
        <dbReference type="Proteomes" id="UP000001396"/>
    </source>
</evidence>
<dbReference type="InterPro" id="IPR000668">
    <property type="entry name" value="Peptidase_C1A_C"/>
</dbReference>
<keyword evidence="6" id="KW-0378">Hydrolase</keyword>
<keyword evidence="8" id="KW-0865">Zymogen</keyword>
<sequence>MSHTKKIIGIFSFNLIRDSCYLKKLYLDDSLVYYLKTTDRNIPEQKIMNGFFGTEIIYNSGKMMRIQFIAALLVVCVSMSVAHQSCVKRKPIEQRRTHVISPVPSDYINYEDLPSYFDWRNITSEGYDAPRSFVTVTRNQHLPQYCGSCWAFGTTSALGDRIKIARNAQFPEIDLAPQVLLNCMGSGDSCDGGDPTEAYEYILNKGISDETCAPYEAIDNECNAEGICKNCNYDLSDPTAKCFAQTTYTTYFVKEHGLVNGTEAMMAEIYARGSIACGVVVEDAFESYSSGVFTTNSQSTEINHEISIVGWGTLNGIDYWIVRNSWGTYWGQLGYALVQRGVNLIQIESDCDWAVPQL</sequence>
<evidence type="ECO:0000256" key="5">
    <source>
        <dbReference type="ARBA" id="ARBA00022729"/>
    </source>
</evidence>
<dbReference type="PANTHER" id="PTHR12411">
    <property type="entry name" value="CYSTEINE PROTEASE FAMILY C1-RELATED"/>
    <property type="match status" value="1"/>
</dbReference>
<dbReference type="OMA" id="RGWARIV"/>
<dbReference type="STRING" id="670386.D3AZW2"/>
<dbReference type="GO" id="GO:0006508">
    <property type="term" value="P:proteolysis"/>
    <property type="evidence" value="ECO:0007669"/>
    <property type="project" value="UniProtKB-KW"/>
</dbReference>
<dbReference type="PRINTS" id="PR00705">
    <property type="entry name" value="PAPAIN"/>
</dbReference>
<dbReference type="InterPro" id="IPR013128">
    <property type="entry name" value="Peptidase_C1A"/>
</dbReference>
<organism evidence="12 13">
    <name type="scientific">Heterostelium pallidum (strain ATCC 26659 / Pp 5 / PN500)</name>
    <name type="common">Cellular slime mold</name>
    <name type="synonym">Polysphondylium pallidum</name>
    <dbReference type="NCBI Taxonomy" id="670386"/>
    <lineage>
        <taxon>Eukaryota</taxon>
        <taxon>Amoebozoa</taxon>
        <taxon>Evosea</taxon>
        <taxon>Eumycetozoa</taxon>
        <taxon>Dictyostelia</taxon>
        <taxon>Acytosteliales</taxon>
        <taxon>Acytosteliaceae</taxon>
        <taxon>Heterostelium</taxon>
    </lineage>
</organism>
<evidence type="ECO:0000256" key="2">
    <source>
        <dbReference type="ARBA" id="ARBA00008455"/>
    </source>
</evidence>
<dbReference type="InterPro" id="IPR033157">
    <property type="entry name" value="CTSZ"/>
</dbReference>
<keyword evidence="7" id="KW-0788">Thiol protease</keyword>
<dbReference type="FunCoup" id="D3AZW2">
    <property type="interactions" value="11"/>
</dbReference>
<comment type="similarity">
    <text evidence="2">Belongs to the peptidase C1 family.</text>
</comment>
<evidence type="ECO:0000256" key="10">
    <source>
        <dbReference type="ARBA" id="ARBA00023180"/>
    </source>
</evidence>
<dbReference type="Gene3D" id="3.90.70.10">
    <property type="entry name" value="Cysteine proteinases"/>
    <property type="match status" value="1"/>
</dbReference>
<dbReference type="EMBL" id="ADBJ01000008">
    <property type="protein sequence ID" value="EFA84586.1"/>
    <property type="molecule type" value="Genomic_DNA"/>
</dbReference>
<name>D3AZW2_HETP5</name>
<dbReference type="SUPFAM" id="SSF54001">
    <property type="entry name" value="Cysteine proteinases"/>
    <property type="match status" value="1"/>
</dbReference>
<dbReference type="FunFam" id="3.90.70.10:FF:000117">
    <property type="entry name" value="Probable papain cysteine protease"/>
    <property type="match status" value="1"/>
</dbReference>
<dbReference type="Pfam" id="PF00112">
    <property type="entry name" value="Peptidase_C1"/>
    <property type="match status" value="1"/>
</dbReference>
<keyword evidence="13" id="KW-1185">Reference proteome</keyword>
<comment type="caution">
    <text evidence="12">The sequence shown here is derived from an EMBL/GenBank/DDBJ whole genome shotgun (WGS) entry which is preliminary data.</text>
</comment>
<evidence type="ECO:0000256" key="4">
    <source>
        <dbReference type="ARBA" id="ARBA00022670"/>
    </source>
</evidence>
<dbReference type="InterPro" id="IPR038765">
    <property type="entry name" value="Papain-like_cys_pep_sf"/>
</dbReference>
<dbReference type="AlphaFoldDB" id="D3AZW2"/>
<dbReference type="EC" id="3.4.18.1" evidence="3"/>
<dbReference type="SMART" id="SM00645">
    <property type="entry name" value="Pept_C1"/>
    <property type="match status" value="1"/>
</dbReference>
<evidence type="ECO:0000256" key="7">
    <source>
        <dbReference type="ARBA" id="ARBA00022807"/>
    </source>
</evidence>
<dbReference type="GeneID" id="31357105"/>
<evidence type="ECO:0000313" key="12">
    <source>
        <dbReference type="EMBL" id="EFA84586.1"/>
    </source>
</evidence>
<evidence type="ECO:0000259" key="11">
    <source>
        <dbReference type="SMART" id="SM00645"/>
    </source>
</evidence>
<comment type="catalytic activity">
    <reaction evidence="1">
        <text>Release of C-terminal amino acid residues with broad specificity, but lacks action on C-terminal proline. Shows weak endopeptidase activity.</text>
        <dbReference type="EC" id="3.4.18.1"/>
    </reaction>
</comment>
<dbReference type="InParanoid" id="D3AZW2"/>
<keyword evidence="4" id="KW-0645">Protease</keyword>
<keyword evidence="10" id="KW-0325">Glycoprotein</keyword>
<proteinExistence type="inferred from homology"/>
<dbReference type="GO" id="GO:0016807">
    <property type="term" value="F:cysteine-type carboxypeptidase activity"/>
    <property type="evidence" value="ECO:0007669"/>
    <property type="project" value="UniProtKB-EC"/>
</dbReference>
<dbReference type="CDD" id="cd02698">
    <property type="entry name" value="Peptidase_C1A_CathepsinX"/>
    <property type="match status" value="1"/>
</dbReference>
<reference evidence="12 13" key="1">
    <citation type="journal article" date="2011" name="Genome Res.">
        <title>Phylogeny-wide analysis of social amoeba genomes highlights ancient origins for complex intercellular communication.</title>
        <authorList>
            <person name="Heidel A.J."/>
            <person name="Lawal H.M."/>
            <person name="Felder M."/>
            <person name="Schilde C."/>
            <person name="Helps N.R."/>
            <person name="Tunggal B."/>
            <person name="Rivero F."/>
            <person name="John U."/>
            <person name="Schleicher M."/>
            <person name="Eichinger L."/>
            <person name="Platzer M."/>
            <person name="Noegel A.A."/>
            <person name="Schaap P."/>
            <person name="Gloeckner G."/>
        </authorList>
    </citation>
    <scope>NUCLEOTIDE SEQUENCE [LARGE SCALE GENOMIC DNA]</scope>
    <source>
        <strain evidence="13">ATCC 26659 / Pp 5 / PN500</strain>
    </source>
</reference>
<evidence type="ECO:0000256" key="8">
    <source>
        <dbReference type="ARBA" id="ARBA00023145"/>
    </source>
</evidence>
<evidence type="ECO:0000256" key="6">
    <source>
        <dbReference type="ARBA" id="ARBA00022801"/>
    </source>
</evidence>
<evidence type="ECO:0000256" key="9">
    <source>
        <dbReference type="ARBA" id="ARBA00023157"/>
    </source>
</evidence>
<accession>D3AZW2</accession>
<evidence type="ECO:0000256" key="1">
    <source>
        <dbReference type="ARBA" id="ARBA00001594"/>
    </source>
</evidence>
<evidence type="ECO:0000256" key="3">
    <source>
        <dbReference type="ARBA" id="ARBA00012516"/>
    </source>
</evidence>
<gene>
    <name evidence="12" type="ORF">PPL_01576</name>
</gene>
<dbReference type="MEROPS" id="C01.A61"/>
<protein>
    <recommendedName>
        <fullName evidence="3">cathepsin X</fullName>
        <ecNumber evidence="3">3.4.18.1</ecNumber>
    </recommendedName>
</protein>
<keyword evidence="9" id="KW-1015">Disulfide bond</keyword>
<dbReference type="Proteomes" id="UP000001396">
    <property type="component" value="Unassembled WGS sequence"/>
</dbReference>
<keyword evidence="5" id="KW-0732">Signal</keyword>